<keyword evidence="3" id="KW-0804">Transcription</keyword>
<dbReference type="InterPro" id="IPR041522">
    <property type="entry name" value="CdaR_GGDEF"/>
</dbReference>
<accession>A0ABW5QSG3</accession>
<keyword evidence="7" id="KW-1185">Reference proteome</keyword>
<protein>
    <submittedName>
        <fullName evidence="6">Helix-turn-helix domain-containing protein</fullName>
    </submittedName>
</protein>
<keyword evidence="4" id="KW-0472">Membrane</keyword>
<gene>
    <name evidence="6" type="ORF">ACFSW5_03710</name>
</gene>
<evidence type="ECO:0000256" key="3">
    <source>
        <dbReference type="ARBA" id="ARBA00023163"/>
    </source>
</evidence>
<evidence type="ECO:0000259" key="5">
    <source>
        <dbReference type="PROSITE" id="PS01124"/>
    </source>
</evidence>
<organism evidence="6 7">
    <name type="scientific">Paenibacillus thailandensis</name>
    <dbReference type="NCBI Taxonomy" id="393250"/>
    <lineage>
        <taxon>Bacteria</taxon>
        <taxon>Bacillati</taxon>
        <taxon>Bacillota</taxon>
        <taxon>Bacilli</taxon>
        <taxon>Bacillales</taxon>
        <taxon>Paenibacillaceae</taxon>
        <taxon>Paenibacillus</taxon>
    </lineage>
</organism>
<proteinExistence type="predicted"/>
<keyword evidence="4" id="KW-0812">Transmembrane</keyword>
<dbReference type="PANTHER" id="PTHR43280">
    <property type="entry name" value="ARAC-FAMILY TRANSCRIPTIONAL REGULATOR"/>
    <property type="match status" value="1"/>
</dbReference>
<evidence type="ECO:0000256" key="2">
    <source>
        <dbReference type="ARBA" id="ARBA00023125"/>
    </source>
</evidence>
<keyword evidence="2" id="KW-0238">DNA-binding</keyword>
<dbReference type="SUPFAM" id="SSF46689">
    <property type="entry name" value="Homeodomain-like"/>
    <property type="match status" value="2"/>
</dbReference>
<dbReference type="InterPro" id="IPR018060">
    <property type="entry name" value="HTH_AraC"/>
</dbReference>
<dbReference type="EMBL" id="JBHUMY010000003">
    <property type="protein sequence ID" value="MFD2659368.1"/>
    <property type="molecule type" value="Genomic_DNA"/>
</dbReference>
<dbReference type="PROSITE" id="PS01124">
    <property type="entry name" value="HTH_ARAC_FAMILY_2"/>
    <property type="match status" value="1"/>
</dbReference>
<keyword evidence="1" id="KW-0805">Transcription regulation</keyword>
<evidence type="ECO:0000256" key="4">
    <source>
        <dbReference type="SAM" id="Phobius"/>
    </source>
</evidence>
<dbReference type="Proteomes" id="UP001597493">
    <property type="component" value="Unassembled WGS sequence"/>
</dbReference>
<dbReference type="Pfam" id="PF12833">
    <property type="entry name" value="HTH_18"/>
    <property type="match status" value="1"/>
</dbReference>
<keyword evidence="4" id="KW-1133">Transmembrane helix</keyword>
<feature type="domain" description="HTH araC/xylS-type" evidence="5">
    <location>
        <begin position="666"/>
        <end position="764"/>
    </location>
</feature>
<feature type="transmembrane region" description="Helical" evidence="4">
    <location>
        <begin position="297"/>
        <end position="317"/>
    </location>
</feature>
<dbReference type="PANTHER" id="PTHR43280:SF10">
    <property type="entry name" value="REGULATORY PROTEIN POCR"/>
    <property type="match status" value="1"/>
</dbReference>
<dbReference type="InterPro" id="IPR009057">
    <property type="entry name" value="Homeodomain-like_sf"/>
</dbReference>
<sequence>MRTYSLRLLWFSFVLATVPVIAIGLISYSIASNDIENKVKESNMLILLQTQMRVEQMLKTLEKSALQFTNSPMVKRALNEKWTTDDFVKVREMSTELTNLQTSVMIHKAYFANLKQGWVVGFDVFKPLNEFGLGPLFQSYAGNPDSLFLATGPQAAVQGDEDTGGNENESTITMVQKIPLLPGQSMPRGLLVVQMLKKDVRHLLAPAKELGVHYLIDQNGDNFLGSPQDKERYGGINEAIIRRVGRTDAKAKEGAFRTTLGREEVDVAYRTSSYNGWTYVSVVSVSQMMKQTRNIQAATAAVCLLMVALVFVSAYFGSRRMYLPIRRLLELVKQTVAAVPSDPKRGDLHYIEDSIRSLWKSRTQLEQEMNVQIHHLKEFLVQKLFTGQIKEKDFASLSGQYGFPREWKRLAVMTLQIDTLQGTRYREYDRELLLFAIHNMVGELLRPEIRFAPIVIDQSQATILVGDTDSDAALQEYVYRVAETVQHEVNRYLQLQVSIGISKPFSGLSETVRAYEESLIALKGRMSLGYGIIAQYKEADNREGPDTAAYAHLKALEERIVHYLKTGDGDKWKEGFDAYLRAIFDKDAPLKEHTLFLLQLIARVTGLVQEQGIPLGTMLNGEKTIKQLLALNTKEELAEWFCANLFAPASRLLEENSEARHVSISNQILEIVHSRRHGDITLEACAELLNYHPVYLGRVFKKHVGIPFSDYVTGYKMDQAKMMLENTEMKVSEIGEKLHYKNTSAFIRTFRKALGMTPGQYRELNRK</sequence>
<dbReference type="SMART" id="SM00342">
    <property type="entry name" value="HTH_ARAC"/>
    <property type="match status" value="1"/>
</dbReference>
<dbReference type="Pfam" id="PF17853">
    <property type="entry name" value="GGDEF_2"/>
    <property type="match status" value="1"/>
</dbReference>
<evidence type="ECO:0000313" key="6">
    <source>
        <dbReference type="EMBL" id="MFD2659368.1"/>
    </source>
</evidence>
<evidence type="ECO:0000256" key="1">
    <source>
        <dbReference type="ARBA" id="ARBA00023015"/>
    </source>
</evidence>
<dbReference type="RefSeq" id="WP_379270039.1">
    <property type="nucleotide sequence ID" value="NZ_JBHUGT010000037.1"/>
</dbReference>
<reference evidence="7" key="1">
    <citation type="journal article" date="2019" name="Int. J. Syst. Evol. Microbiol.">
        <title>The Global Catalogue of Microorganisms (GCM) 10K type strain sequencing project: providing services to taxonomists for standard genome sequencing and annotation.</title>
        <authorList>
            <consortium name="The Broad Institute Genomics Platform"/>
            <consortium name="The Broad Institute Genome Sequencing Center for Infectious Disease"/>
            <person name="Wu L."/>
            <person name="Ma J."/>
        </authorList>
    </citation>
    <scope>NUCLEOTIDE SEQUENCE [LARGE SCALE GENOMIC DNA]</scope>
    <source>
        <strain evidence="7">TISTR 1827</strain>
    </source>
</reference>
<evidence type="ECO:0000313" key="7">
    <source>
        <dbReference type="Proteomes" id="UP001597493"/>
    </source>
</evidence>
<dbReference type="Gene3D" id="1.10.10.60">
    <property type="entry name" value="Homeodomain-like"/>
    <property type="match status" value="2"/>
</dbReference>
<comment type="caution">
    <text evidence="6">The sequence shown here is derived from an EMBL/GenBank/DDBJ whole genome shotgun (WGS) entry which is preliminary data.</text>
</comment>
<dbReference type="InterPro" id="IPR020449">
    <property type="entry name" value="Tscrpt_reg_AraC-type_HTH"/>
</dbReference>
<name>A0ABW5QSG3_9BACL</name>
<dbReference type="PRINTS" id="PR00032">
    <property type="entry name" value="HTHARAC"/>
</dbReference>